<dbReference type="SUPFAM" id="SSF49464">
    <property type="entry name" value="Carboxypeptidase regulatory domain-like"/>
    <property type="match status" value="1"/>
</dbReference>
<evidence type="ECO:0000256" key="1">
    <source>
        <dbReference type="SAM" id="SignalP"/>
    </source>
</evidence>
<organism evidence="2 3">
    <name type="scientific">Aquimarina addita</name>
    <dbReference type="NCBI Taxonomy" id="870485"/>
    <lineage>
        <taxon>Bacteria</taxon>
        <taxon>Pseudomonadati</taxon>
        <taxon>Bacteroidota</taxon>
        <taxon>Flavobacteriia</taxon>
        <taxon>Flavobacteriales</taxon>
        <taxon>Flavobacteriaceae</taxon>
        <taxon>Aquimarina</taxon>
    </lineage>
</organism>
<gene>
    <name evidence="2" type="ORF">GCM10022393_04430</name>
</gene>
<reference evidence="3" key="1">
    <citation type="journal article" date="2019" name="Int. J. Syst. Evol. Microbiol.">
        <title>The Global Catalogue of Microorganisms (GCM) 10K type strain sequencing project: providing services to taxonomists for standard genome sequencing and annotation.</title>
        <authorList>
            <consortium name="The Broad Institute Genomics Platform"/>
            <consortium name="The Broad Institute Genome Sequencing Center for Infectious Disease"/>
            <person name="Wu L."/>
            <person name="Ma J."/>
        </authorList>
    </citation>
    <scope>NUCLEOTIDE SEQUENCE [LARGE SCALE GENOMIC DNA]</scope>
    <source>
        <strain evidence="3">JCM 17106</strain>
    </source>
</reference>
<feature type="signal peptide" evidence="1">
    <location>
        <begin position="1"/>
        <end position="19"/>
    </location>
</feature>
<proteinExistence type="predicted"/>
<dbReference type="Pfam" id="PF13715">
    <property type="entry name" value="CarbopepD_reg_2"/>
    <property type="match status" value="1"/>
</dbReference>
<comment type="caution">
    <text evidence="2">The sequence shown here is derived from an EMBL/GenBank/DDBJ whole genome shotgun (WGS) entry which is preliminary data.</text>
</comment>
<name>A0ABP7XAR2_9FLAO</name>
<protein>
    <recommendedName>
        <fullName evidence="4">Carboxypeptidase-like regulatory domain-containing protein</fullName>
    </recommendedName>
</protein>
<dbReference type="RefSeq" id="WP_344924338.1">
    <property type="nucleotide sequence ID" value="NZ_BAABCW010000001.1"/>
</dbReference>
<evidence type="ECO:0000313" key="3">
    <source>
        <dbReference type="Proteomes" id="UP001500459"/>
    </source>
</evidence>
<dbReference type="Proteomes" id="UP001500459">
    <property type="component" value="Unassembled WGS sequence"/>
</dbReference>
<sequence>MKMKLSLVFICFITTFSFAQITSRIPIEGKISAPVGDVVEGVVVYNRSTNKGTITDQNGIFNIHVGINDKIEVVSMQYQKFTVLVNKGIIDSKKLTIFLNESVNLLEEVVVTPYDLLGNVSVDVKKINIVKGGLEEVELLTKSRINDASYDWTPDQFSNVHNNAIGVQDRGMINGVNFVNLFKAVLENKNSKNNAGTIANVDEKVRKMYDDQFFRKNLDLEMNQINDFIFFAEDNGLDTSYLQEGKELDLIEFLVSQSKLYKERK</sequence>
<evidence type="ECO:0000313" key="2">
    <source>
        <dbReference type="EMBL" id="GAA4108382.1"/>
    </source>
</evidence>
<keyword evidence="3" id="KW-1185">Reference proteome</keyword>
<dbReference type="InterPro" id="IPR008969">
    <property type="entry name" value="CarboxyPept-like_regulatory"/>
</dbReference>
<evidence type="ECO:0008006" key="4">
    <source>
        <dbReference type="Google" id="ProtNLM"/>
    </source>
</evidence>
<feature type="chain" id="PRO_5046180400" description="Carboxypeptidase-like regulatory domain-containing protein" evidence="1">
    <location>
        <begin position="20"/>
        <end position="265"/>
    </location>
</feature>
<keyword evidence="1" id="KW-0732">Signal</keyword>
<accession>A0ABP7XAR2</accession>
<dbReference type="EMBL" id="BAABCW010000001">
    <property type="protein sequence ID" value="GAA4108382.1"/>
    <property type="molecule type" value="Genomic_DNA"/>
</dbReference>